<protein>
    <submittedName>
        <fullName evidence="1">Uncharacterized protein</fullName>
    </submittedName>
</protein>
<reference evidence="1 2" key="1">
    <citation type="journal article" date="2012" name="J. Bacteriol.">
        <title>Draft Genome Sequence of Vibrio fischeri SR5, a Strain Isolated from the Light Organ of the Mediterranean Squid Sepiola robusta.</title>
        <authorList>
            <person name="Gyllborg M.C."/>
            <person name="Sahl J.W."/>
            <person name="Cronin D.C.III."/>
            <person name="Rasko D.A."/>
            <person name="Mandel M.J."/>
        </authorList>
    </citation>
    <scope>NUCLEOTIDE SEQUENCE [LARGE SCALE GENOMIC DNA]</scope>
    <source>
        <strain evidence="1 2">SR5</strain>
    </source>
</reference>
<dbReference type="Proteomes" id="UP000004521">
    <property type="component" value="Chromosome I"/>
</dbReference>
<comment type="caution">
    <text evidence="1">The sequence shown here is derived from an EMBL/GenBank/DDBJ whole genome shotgun (WGS) entry which is preliminary data.</text>
</comment>
<evidence type="ECO:0000313" key="1">
    <source>
        <dbReference type="EMBL" id="EHN71535.1"/>
    </source>
</evidence>
<evidence type="ECO:0000313" key="2">
    <source>
        <dbReference type="Proteomes" id="UP000004521"/>
    </source>
</evidence>
<dbReference type="AlphaFoldDB" id="A0AAV3EX61"/>
<proteinExistence type="predicted"/>
<name>A0AAV3EX61_ALIFS</name>
<dbReference type="EMBL" id="AHIH01000001">
    <property type="protein sequence ID" value="EHN71535.1"/>
    <property type="molecule type" value="Genomic_DNA"/>
</dbReference>
<accession>A0AAV3EX61</accession>
<sequence length="63" mass="7466">MSHIYFNTQCPNLIESELLKYKKNIKFNVLGNDVSIFFEPNLWVENEPVYKKIIKNYLSQVGL</sequence>
<gene>
    <name evidence="1" type="ORF">VFSR5_0159</name>
</gene>
<organism evidence="1 2">
    <name type="scientific">Aliivibrio fischeri SR5</name>
    <dbReference type="NCBI Taxonomy" id="1088719"/>
    <lineage>
        <taxon>Bacteria</taxon>
        <taxon>Pseudomonadati</taxon>
        <taxon>Pseudomonadota</taxon>
        <taxon>Gammaproteobacteria</taxon>
        <taxon>Vibrionales</taxon>
        <taxon>Vibrionaceae</taxon>
        <taxon>Aliivibrio</taxon>
    </lineage>
</organism>